<dbReference type="STRING" id="1094564.MCW_00895"/>
<dbReference type="AlphaFoldDB" id="J0QQH5"/>
<sequence length="75" mass="8530">MILWMKKNLMVTGAALAAFFMILARAFTLGKKAEQQKQTESSLKTAKTRLEVENEINQKSDADVRATLSNWLRDK</sequence>
<gene>
    <name evidence="1" type="ORF">MCW_00895</name>
</gene>
<dbReference type="RefSeq" id="WP_006925707.1">
    <property type="nucleotide sequence ID" value="NZ_JH725101.1"/>
</dbReference>
<dbReference type="EMBL" id="AILX01000010">
    <property type="protein sequence ID" value="EJF85289.1"/>
    <property type="molecule type" value="Genomic_DNA"/>
</dbReference>
<dbReference type="OrthoDB" id="7925780at2"/>
<evidence type="ECO:0000313" key="2">
    <source>
        <dbReference type="Proteomes" id="UP000002646"/>
    </source>
</evidence>
<accession>J0QQH5</accession>
<evidence type="ECO:0000313" key="1">
    <source>
        <dbReference type="EMBL" id="EJF85289.1"/>
    </source>
</evidence>
<name>J0QQH5_9HYPH</name>
<dbReference type="HOGENOM" id="CLU_199551_1_0_5"/>
<comment type="caution">
    <text evidence="1">The sequence shown here is derived from an EMBL/GenBank/DDBJ whole genome shotgun (WGS) entry which is preliminary data.</text>
</comment>
<proteinExistence type="predicted"/>
<dbReference type="Proteomes" id="UP000002646">
    <property type="component" value="Unassembled WGS sequence"/>
</dbReference>
<reference evidence="1 2" key="1">
    <citation type="submission" date="2012-03" db="EMBL/GenBank/DDBJ databases">
        <title>The Genome Sequence of Bartonella washoensis 085-0475.</title>
        <authorList>
            <consortium name="The Broad Institute Genome Sequencing Platform"/>
            <consortium name="The Broad Institute Genome Sequencing Center for Infectious Disease"/>
            <person name="Feldgarden M."/>
            <person name="Kirby J."/>
            <person name="Kosoy M."/>
            <person name="Birtles R."/>
            <person name="Probert W.S."/>
            <person name="Chiaraviglio L."/>
            <person name="Young S.K."/>
            <person name="Zeng Q."/>
            <person name="Gargeya S."/>
            <person name="Fitzgerald M."/>
            <person name="Haas B."/>
            <person name="Abouelleil A."/>
            <person name="Alvarado L."/>
            <person name="Arachchi H.M."/>
            <person name="Berlin A."/>
            <person name="Chapman S.B."/>
            <person name="Gearin G."/>
            <person name="Goldberg J."/>
            <person name="Griggs A."/>
            <person name="Gujja S."/>
            <person name="Hansen M."/>
            <person name="Heiman D."/>
            <person name="Howarth C."/>
            <person name="Larimer J."/>
            <person name="Lui A."/>
            <person name="MacDonald P.J.P."/>
            <person name="McCowen C."/>
            <person name="Montmayeur A."/>
            <person name="Murphy C."/>
            <person name="Neiman D."/>
            <person name="Pearson M."/>
            <person name="Priest M."/>
            <person name="Roberts A."/>
            <person name="Saif S."/>
            <person name="Shea T."/>
            <person name="Sisk P."/>
            <person name="Stolte C."/>
            <person name="Sykes S."/>
            <person name="Wortman J."/>
            <person name="Nusbaum C."/>
            <person name="Birren B."/>
        </authorList>
    </citation>
    <scope>NUCLEOTIDE SEQUENCE [LARGE SCALE GENOMIC DNA]</scope>
    <source>
        <strain evidence="1 2">085-0475</strain>
    </source>
</reference>
<protein>
    <submittedName>
        <fullName evidence="1">Uncharacterized protein</fullName>
    </submittedName>
</protein>
<organism evidence="1 2">
    <name type="scientific">Cardidatus Bartonella washoeensis 085-0475</name>
    <dbReference type="NCBI Taxonomy" id="1094564"/>
    <lineage>
        <taxon>Bacteria</taxon>
        <taxon>Pseudomonadati</taxon>
        <taxon>Pseudomonadota</taxon>
        <taxon>Alphaproteobacteria</taxon>
        <taxon>Hyphomicrobiales</taxon>
        <taxon>Bartonellaceae</taxon>
        <taxon>Bartonella</taxon>
    </lineage>
</organism>
<dbReference type="PATRIC" id="fig|1094564.3.peg.1029"/>